<comment type="catalytic activity">
    <reaction evidence="15">
        <text>hydrogencarbonate(in) + chloride(out) = hydrogencarbonate(out) + chloride(in)</text>
        <dbReference type="Rhea" id="RHEA:72363"/>
        <dbReference type="ChEBI" id="CHEBI:17544"/>
        <dbReference type="ChEBI" id="CHEBI:17996"/>
    </reaction>
</comment>
<feature type="transmembrane region" description="Helical" evidence="19">
    <location>
        <begin position="468"/>
        <end position="490"/>
    </location>
</feature>
<evidence type="ECO:0000256" key="20">
    <source>
        <dbReference type="SAM" id="MobiDB-lite"/>
    </source>
</evidence>
<feature type="transmembrane region" description="Helical" evidence="19">
    <location>
        <begin position="590"/>
        <end position="607"/>
    </location>
</feature>
<reference evidence="24" key="1">
    <citation type="submission" date="2025-08" db="UniProtKB">
        <authorList>
            <consortium name="RefSeq"/>
        </authorList>
    </citation>
    <scope>IDENTIFICATION</scope>
    <source>
        <tissue evidence="24">Whole blood</tissue>
    </source>
</reference>
<accession>A0A9W2UR89</accession>
<keyword evidence="9" id="KW-0007">Acetylation</keyword>
<keyword evidence="8 19" id="KW-1133">Transmembrane helix</keyword>
<feature type="transmembrane region" description="Helical" evidence="19">
    <location>
        <begin position="510"/>
        <end position="535"/>
    </location>
</feature>
<evidence type="ECO:0000256" key="12">
    <source>
        <dbReference type="ARBA" id="ARBA00023139"/>
    </source>
</evidence>
<dbReference type="AlphaFoldDB" id="A0A9W2UR89"/>
<dbReference type="FunFam" id="1.10.287.570:FF:000001">
    <property type="entry name" value="Anion exchange protein"/>
    <property type="match status" value="1"/>
</dbReference>
<evidence type="ECO:0000256" key="11">
    <source>
        <dbReference type="ARBA" id="ARBA00023136"/>
    </source>
</evidence>
<feature type="transmembrane region" description="Helical" evidence="19">
    <location>
        <begin position="783"/>
        <end position="813"/>
    </location>
</feature>
<dbReference type="Pfam" id="PF07565">
    <property type="entry name" value="Band_3_cyto"/>
    <property type="match status" value="1"/>
</dbReference>
<feature type="domain" description="Bicarbonate transporter-like transmembrane" evidence="21">
    <location>
        <begin position="578"/>
        <end position="909"/>
    </location>
</feature>
<evidence type="ECO:0000256" key="16">
    <source>
        <dbReference type="ARBA" id="ARBA00059376"/>
    </source>
</evidence>
<dbReference type="GO" id="GO:0015106">
    <property type="term" value="F:bicarbonate transmembrane transporter activity"/>
    <property type="evidence" value="ECO:0007669"/>
    <property type="project" value="TreeGrafter"/>
</dbReference>
<evidence type="ECO:0000256" key="10">
    <source>
        <dbReference type="ARBA" id="ARBA00023065"/>
    </source>
</evidence>
<evidence type="ECO:0000313" key="23">
    <source>
        <dbReference type="Proteomes" id="UP001165780"/>
    </source>
</evidence>
<sequence length="931" mass="104342">MGERLDDYEEELEITLEQEDYEDPDVPVFQVEEPVAHEAEPTATDYHITLYPETHEVYVELHELVMDGKNQELRWVEVAHWMRLEENLGEDGTWGCPHLSYLTFWSLLELQRAFAKGAVLLDLPETSLAGVANQLLDRFIYEDLIRPDDRETLLRILLLQHSHARDLEDLGGMKPTVVTSSGNPSEPLLSQQQPSLETKLFCVPSPPSFQQGEKDIEDHSASGILEKIPPDSEATLVLVGRAQFLARPVLGFVRLKEASSLEEAPLLEEAVRVQVPVRFLFVLLGPEVPRIDYTQLGRAAATLMSEKVFRIEAYLAQSRDELVKNLEEFLDCSLVLPPSEVPSEKALLGLVPVQRELLQRRVGTVRQEPRLYKGLDLNGGPEVPGAPEDPLRRTGQFFGGLVRDIKRRYSHYPSDITDAFSPQVLATIIFIYFAALSPAITFGGLLGEKTFNHMGVSELLISTAAQGVIFSLLGAQPLLVVGFSGPLLVFEEAFFSFCSSNNLEYIVGRVWIGFWLVLLVVLIVAFEGSFLVQFISRYTQEIFSILISLIFISETFFKLIKIFRDHPLQKDYDYNVTTVPKPQAPLPNTALLSLVLMAGTFFLAMILRKFKNSSYFPGRLRRVIGDFGVPISILIMVLVDFSVKDTYTQKLSVPKGLSVSNSSVRGWIIHPLGLYSPFPIWMMFASILPALLVFILIFLESQITTLLISKPERKMVKGSGFHLDLLLIIGMGGVGALFGLPWLSATTVRSITHANALTVMVKDSTPGAAPQIQSVREQRISGLLVAVLVGVSILMGPILSLIPLAVLFGIFLYMGVTSLSGIQLFDRFLLLFKPPKYHPVVPYVKRVKTWRMHLFTSIQIICLVVLWVVKSFQAISLILPFILILTVPLRRLLLPLIFRELELKCLDADDAKPNFDEEEGQDEYNEAPMPV</sequence>
<feature type="domain" description="Band 3 cytoplasmic" evidence="22">
    <location>
        <begin position="55"/>
        <end position="343"/>
    </location>
</feature>
<dbReference type="GO" id="GO:0005737">
    <property type="term" value="C:cytoplasm"/>
    <property type="evidence" value="ECO:0007669"/>
    <property type="project" value="UniProtKB-ARBA"/>
</dbReference>
<evidence type="ECO:0000256" key="18">
    <source>
        <dbReference type="ARBA" id="ARBA00064256"/>
    </source>
</evidence>
<feature type="transmembrane region" description="Helical" evidence="19">
    <location>
        <begin position="623"/>
        <end position="643"/>
    </location>
</feature>
<evidence type="ECO:0000256" key="19">
    <source>
        <dbReference type="RuleBase" id="RU362035"/>
    </source>
</evidence>
<evidence type="ECO:0000256" key="15">
    <source>
        <dbReference type="ARBA" id="ARBA00049347"/>
    </source>
</evidence>
<feature type="transmembrane region" description="Helical" evidence="19">
    <location>
        <begin position="875"/>
        <end position="894"/>
    </location>
</feature>
<protein>
    <recommendedName>
        <fullName evidence="19">Anion exchange protein</fullName>
    </recommendedName>
</protein>
<comment type="similarity">
    <text evidence="2 19">Belongs to the anion exchanger (TC 2.A.31) family.</text>
</comment>
<evidence type="ECO:0000259" key="22">
    <source>
        <dbReference type="Pfam" id="PF07565"/>
    </source>
</evidence>
<dbReference type="PRINTS" id="PR01187">
    <property type="entry name" value="ANIONEXHNGR1"/>
</dbReference>
<dbReference type="GeneID" id="109258238"/>
<dbReference type="CTD" id="6521"/>
<keyword evidence="14" id="KW-0449">Lipoprotein</keyword>
<dbReference type="GO" id="GO:0008092">
    <property type="term" value="F:cytoskeletal protein binding"/>
    <property type="evidence" value="ECO:0007669"/>
    <property type="project" value="UniProtKB-ARBA"/>
</dbReference>
<feature type="transmembrane region" description="Helical" evidence="19">
    <location>
        <begin position="542"/>
        <end position="560"/>
    </location>
</feature>
<proteinExistence type="inferred from homology"/>
<evidence type="ECO:0000259" key="21">
    <source>
        <dbReference type="Pfam" id="PF00955"/>
    </source>
</evidence>
<keyword evidence="7 19" id="KW-0812">Transmembrane</keyword>
<dbReference type="InterPro" id="IPR018241">
    <property type="entry name" value="Anion_exchange_CS"/>
</dbReference>
<evidence type="ECO:0000256" key="3">
    <source>
        <dbReference type="ARBA" id="ARBA00022448"/>
    </source>
</evidence>
<feature type="region of interest" description="Disordered" evidence="20">
    <location>
        <begin position="912"/>
        <end position="931"/>
    </location>
</feature>
<keyword evidence="4" id="KW-1003">Cell membrane</keyword>
<dbReference type="InterPro" id="IPR011531">
    <property type="entry name" value="HCO3_transpt-like_TM_dom"/>
</dbReference>
<keyword evidence="6" id="KW-0039">Anion exchange</keyword>
<dbReference type="Gene3D" id="1.10.287.570">
    <property type="entry name" value="Helical hairpin bin"/>
    <property type="match status" value="1"/>
</dbReference>
<dbReference type="GO" id="GO:0005452">
    <property type="term" value="F:solute:inorganic anion antiporter activity"/>
    <property type="evidence" value="ECO:0007669"/>
    <property type="project" value="InterPro"/>
</dbReference>
<dbReference type="GO" id="GO:0016323">
    <property type="term" value="C:basolateral plasma membrane"/>
    <property type="evidence" value="ECO:0007669"/>
    <property type="project" value="UniProtKB-SubCell"/>
</dbReference>
<feature type="domain" description="Bicarbonate transporter-like transmembrane" evidence="21">
    <location>
        <begin position="397"/>
        <end position="571"/>
    </location>
</feature>
<dbReference type="PANTHER" id="PTHR11453:SF12">
    <property type="entry name" value="BAND 3 ANION TRANSPORT PROTEIN"/>
    <property type="match status" value="1"/>
</dbReference>
<evidence type="ECO:0000256" key="14">
    <source>
        <dbReference type="ARBA" id="ARBA00023288"/>
    </source>
</evidence>
<keyword evidence="12" id="KW-0564">Palmitate</keyword>
<evidence type="ECO:0000256" key="8">
    <source>
        <dbReference type="ARBA" id="ARBA00022989"/>
    </source>
</evidence>
<dbReference type="NCBIfam" id="TIGR00834">
    <property type="entry name" value="ae"/>
    <property type="match status" value="1"/>
</dbReference>
<feature type="transmembrane region" description="Helical" evidence="19">
    <location>
        <begin position="424"/>
        <end position="447"/>
    </location>
</feature>
<keyword evidence="5" id="KW-0597">Phosphoprotein</keyword>
<evidence type="ECO:0000256" key="9">
    <source>
        <dbReference type="ARBA" id="ARBA00022990"/>
    </source>
</evidence>
<dbReference type="FunFam" id="3.40.930.10:FF:000015">
    <property type="entry name" value="Anion exchange protein"/>
    <property type="match status" value="1"/>
</dbReference>
<evidence type="ECO:0000256" key="2">
    <source>
        <dbReference type="ARBA" id="ARBA00010993"/>
    </source>
</evidence>
<feature type="transmembrane region" description="Helical" evidence="19">
    <location>
        <begin position="720"/>
        <end position="743"/>
    </location>
</feature>
<feature type="compositionally biased region" description="Acidic residues" evidence="20">
    <location>
        <begin position="916"/>
        <end position="925"/>
    </location>
</feature>
<evidence type="ECO:0000256" key="7">
    <source>
        <dbReference type="ARBA" id="ARBA00022692"/>
    </source>
</evidence>
<dbReference type="PROSITE" id="PS00219">
    <property type="entry name" value="ANION_EXCHANGER_1"/>
    <property type="match status" value="1"/>
</dbReference>
<keyword evidence="13" id="KW-0325">Glycoprotein</keyword>
<evidence type="ECO:0000256" key="5">
    <source>
        <dbReference type="ARBA" id="ARBA00022553"/>
    </source>
</evidence>
<evidence type="ECO:0000256" key="17">
    <source>
        <dbReference type="ARBA" id="ARBA00062575"/>
    </source>
</evidence>
<dbReference type="Gene3D" id="3.40.930.10">
    <property type="entry name" value="Mannitol-specific EII, Chain A"/>
    <property type="match status" value="1"/>
</dbReference>
<evidence type="ECO:0000256" key="6">
    <source>
        <dbReference type="ARBA" id="ARBA00022681"/>
    </source>
</evidence>
<dbReference type="InterPro" id="IPR001717">
    <property type="entry name" value="Anion_exchange"/>
</dbReference>
<evidence type="ECO:0000313" key="24">
    <source>
        <dbReference type="RefSeq" id="XP_053748864.1"/>
    </source>
</evidence>
<dbReference type="GO" id="GO:0051453">
    <property type="term" value="P:regulation of intracellular pH"/>
    <property type="evidence" value="ECO:0007669"/>
    <property type="project" value="TreeGrafter"/>
</dbReference>
<evidence type="ECO:0000256" key="1">
    <source>
        <dbReference type="ARBA" id="ARBA00004554"/>
    </source>
</evidence>
<gene>
    <name evidence="24" type="primary">SLC4A1</name>
</gene>
<comment type="subunit">
    <text evidence="17">Interacts with TMEM139.</text>
</comment>
<name>A0A9W2UR89_PANPR</name>
<dbReference type="InterPro" id="IPR013769">
    <property type="entry name" value="Band3_cytoplasmic_dom"/>
</dbReference>
<evidence type="ECO:0000256" key="4">
    <source>
        <dbReference type="ARBA" id="ARBA00022475"/>
    </source>
</evidence>
<dbReference type="RefSeq" id="XP_053748864.1">
    <property type="nucleotide sequence ID" value="XM_053892889.1"/>
</dbReference>
<dbReference type="InterPro" id="IPR003020">
    <property type="entry name" value="HCO3_transpt_euk"/>
</dbReference>
<comment type="subcellular location">
    <subcellularLocation>
        <location evidence="1">Basolateral cell membrane</location>
        <topology evidence="1">Multi-pass membrane protein</topology>
    </subcellularLocation>
    <subcellularLocation>
        <location evidence="19">Membrane</location>
        <topology evidence="19">Multi-pass membrane protein</topology>
    </subcellularLocation>
</comment>
<feature type="transmembrane region" description="Helical" evidence="19">
    <location>
        <begin position="852"/>
        <end position="869"/>
    </location>
</feature>
<keyword evidence="10 19" id="KW-0406">Ion transport</keyword>
<comment type="function">
    <text evidence="16">Functions both as a transporter that mediates electroneutral anion exchange across the cell membrane and as a structural protein. Component of the ankyrin-1 complex of the erythrocyte membrane; required for normal flexibility and stability of the erythrocyte membrane and for normal erythrocyte shape via the interactions of its cytoplasmic domain with cytoskeletal proteins, glycolytic enzymes, and hemoglobin. Functions as a transporter that mediates the 1:1 exchange of inorganic anions across the erythrocyte membrane. Mediates chloride-bicarbonate exchange in the kidney, and is required for normal acidification of the urine.</text>
</comment>
<dbReference type="InterPro" id="IPR002977">
    <property type="entry name" value="Anion_exchange_1"/>
</dbReference>
<comment type="subunit">
    <text evidence="18">A dimer in solution, but in its membrane environment, it exists primarily as a mixture of dimers and tetramers and spans the membrane asymmetrically. Component of the ankyrin-1 complex in the erythrocyte, composed of ANK1, RHCE, RHAG, SLC4A1, EPB42, GYPA, GYPB and AQP1. Interacts with STOM; this interaction positively regulates SLC4A1 activity. Interacts with GYPA; a GYPA monomer is bound at each end of the SLC4A1 dimer forming a heterotetramer. Three SLC4A1 dimers (Band 3-I, Band 3-II and Band 3-III) participates in the ankyrin-1 complex. Interacts (via the cytoplasmic domain) with EPB42; this interaction is mediated by the SLC4A1 Band 3-I dimer. Interacts (via the cytoplasmic domain) directly with ANK1; this interaction is mediated by the SLC4A1 Band 3-II and Band 3-III dimers.</text>
</comment>
<feature type="transmembrane region" description="Helical" evidence="19">
    <location>
        <begin position="680"/>
        <end position="699"/>
    </location>
</feature>
<keyword evidence="3 19" id="KW-0813">Transport</keyword>
<keyword evidence="23" id="KW-1185">Reference proteome</keyword>
<dbReference type="GO" id="GO:0008509">
    <property type="term" value="F:monoatomic anion transmembrane transporter activity"/>
    <property type="evidence" value="ECO:0007669"/>
    <property type="project" value="InterPro"/>
</dbReference>
<dbReference type="SUPFAM" id="SSF55804">
    <property type="entry name" value="Phoshotransferase/anion transport protein"/>
    <property type="match status" value="1"/>
</dbReference>
<dbReference type="PRINTS" id="PR00165">
    <property type="entry name" value="ANIONEXCHNGR"/>
</dbReference>
<dbReference type="Pfam" id="PF00955">
    <property type="entry name" value="HCO3_cotransp"/>
    <property type="match status" value="2"/>
</dbReference>
<dbReference type="PRINTS" id="PR01231">
    <property type="entry name" value="HCO3TRNSPORT"/>
</dbReference>
<dbReference type="Proteomes" id="UP001165780">
    <property type="component" value="Unplaced"/>
</dbReference>
<dbReference type="InterPro" id="IPR016152">
    <property type="entry name" value="PTrfase/Anion_transptr"/>
</dbReference>
<dbReference type="PANTHER" id="PTHR11453">
    <property type="entry name" value="ANION EXCHANGE PROTEIN"/>
    <property type="match status" value="1"/>
</dbReference>
<keyword evidence="11 19" id="KW-0472">Membrane</keyword>
<organism evidence="23 24">
    <name type="scientific">Panthera pardus</name>
    <name type="common">Leopard</name>
    <name type="synonym">Felis pardus</name>
    <dbReference type="NCBI Taxonomy" id="9691"/>
    <lineage>
        <taxon>Eukaryota</taxon>
        <taxon>Metazoa</taxon>
        <taxon>Chordata</taxon>
        <taxon>Craniata</taxon>
        <taxon>Vertebrata</taxon>
        <taxon>Euteleostomi</taxon>
        <taxon>Mammalia</taxon>
        <taxon>Eutheria</taxon>
        <taxon>Laurasiatheria</taxon>
        <taxon>Carnivora</taxon>
        <taxon>Feliformia</taxon>
        <taxon>Felidae</taxon>
        <taxon>Pantherinae</taxon>
        <taxon>Panthera</taxon>
    </lineage>
</organism>
<evidence type="ECO:0000256" key="13">
    <source>
        <dbReference type="ARBA" id="ARBA00023180"/>
    </source>
</evidence>